<feature type="domain" description="ABC transmembrane type-1" evidence="8">
    <location>
        <begin position="207"/>
        <end position="295"/>
    </location>
</feature>
<reference evidence="9 10" key="1">
    <citation type="submission" date="2020-05" db="EMBL/GenBank/DDBJ databases">
        <authorList>
            <person name="Campoy J."/>
            <person name="Schneeberger K."/>
            <person name="Spophaly S."/>
        </authorList>
    </citation>
    <scope>NUCLEOTIDE SEQUENCE [LARGE SCALE GENOMIC DNA]</scope>
    <source>
        <strain evidence="9">PruArmRojPasFocal</strain>
    </source>
</reference>
<dbReference type="SUPFAM" id="SSF90123">
    <property type="entry name" value="ABC transporter transmembrane region"/>
    <property type="match status" value="1"/>
</dbReference>
<keyword evidence="3" id="KW-0547">Nucleotide-binding</keyword>
<dbReference type="AlphaFoldDB" id="A0A6J5U884"/>
<evidence type="ECO:0000256" key="6">
    <source>
        <dbReference type="ARBA" id="ARBA00023136"/>
    </source>
</evidence>
<dbReference type="Proteomes" id="UP000507222">
    <property type="component" value="Unassembled WGS sequence"/>
</dbReference>
<dbReference type="PANTHER" id="PTHR24223">
    <property type="entry name" value="ATP-BINDING CASSETTE SUB-FAMILY C"/>
    <property type="match status" value="1"/>
</dbReference>
<dbReference type="SUPFAM" id="SSF52540">
    <property type="entry name" value="P-loop containing nucleoside triphosphate hydrolases"/>
    <property type="match status" value="2"/>
</dbReference>
<dbReference type="InterPro" id="IPR027417">
    <property type="entry name" value="P-loop_NTPase"/>
</dbReference>
<feature type="transmembrane region" description="Helical" evidence="7">
    <location>
        <begin position="205"/>
        <end position="228"/>
    </location>
</feature>
<dbReference type="InterPro" id="IPR036640">
    <property type="entry name" value="ABC1_TM_sf"/>
</dbReference>
<protein>
    <recommendedName>
        <fullName evidence="8">ABC transmembrane type-1 domain-containing protein</fullName>
    </recommendedName>
</protein>
<keyword evidence="6 7" id="KW-0472">Membrane</keyword>
<accession>A0A6J5U884</accession>
<dbReference type="InterPro" id="IPR003439">
    <property type="entry name" value="ABC_transporter-like_ATP-bd"/>
</dbReference>
<evidence type="ECO:0000313" key="9">
    <source>
        <dbReference type="EMBL" id="CAB4272423.1"/>
    </source>
</evidence>
<evidence type="ECO:0000256" key="2">
    <source>
        <dbReference type="ARBA" id="ARBA00022692"/>
    </source>
</evidence>
<dbReference type="InterPro" id="IPR050173">
    <property type="entry name" value="ABC_transporter_C-like"/>
</dbReference>
<dbReference type="PANTHER" id="PTHR24223:SF108">
    <property type="entry name" value="ABC TRANSPORTER C FAMILY MEMBER 8"/>
    <property type="match status" value="1"/>
</dbReference>
<evidence type="ECO:0000256" key="3">
    <source>
        <dbReference type="ARBA" id="ARBA00022741"/>
    </source>
</evidence>
<dbReference type="InterPro" id="IPR011527">
    <property type="entry name" value="ABC1_TM_dom"/>
</dbReference>
<sequence length="544" mass="60261">MDEIKYDKAIKACALDKDIDSFDHGDLTEIGLRGFNMSRGQKQRIQLARAVYSDADIYLLDDPFSADCVMAALAKKTVILVTHQVEFISEVDKILVIEGGQVTQSGSYESLLTVGTAFEQLVNAHKDAVTTLGPSNYQSQGESEEGDMFRCKEPHGAYLTANNSEGDISVKGIAGVQLTEEEEKEIGDVGWKPFRDYIFVSRGTLLLWLGIIAESFFSSLQAAATYWLAPGIQIPKLIGVYAAISALTAVFVYLRSFLAAHMGLKASRAFYSGFTDAIFKAPMLFFDSTPVGRILIRDYYLASARELIRINGTTKAPVMNYASETSLGVVTIRAFKKADRFFHNYLELVDTDARLFFHSNATMECLSNYIISVERINQFMQIAPEPPAIVEDKRPASSWPPKGRIELYSLEIKYHPNAPLVLKGITCTFKEGTRVGVVGRTGSGKTTLISALFRLVEPASGKIIIDGLDISSMDLKDMRMKLSIIPQEPTLFRGSIRTNLDPLGLYSDDEIWRALEKCQLKATVSKLPSLLDSSGKFMMFPTNK</sequence>
<evidence type="ECO:0000256" key="1">
    <source>
        <dbReference type="ARBA" id="ARBA00022448"/>
    </source>
</evidence>
<feature type="transmembrane region" description="Helical" evidence="7">
    <location>
        <begin position="240"/>
        <end position="258"/>
    </location>
</feature>
<dbReference type="Pfam" id="PF00664">
    <property type="entry name" value="ABC_membrane"/>
    <property type="match status" value="1"/>
</dbReference>
<dbReference type="Gene3D" id="3.40.50.300">
    <property type="entry name" value="P-loop containing nucleotide triphosphate hydrolases"/>
    <property type="match status" value="2"/>
</dbReference>
<keyword evidence="5 7" id="KW-1133">Transmembrane helix</keyword>
<dbReference type="GO" id="GO:0005524">
    <property type="term" value="F:ATP binding"/>
    <property type="evidence" value="ECO:0007669"/>
    <property type="project" value="UniProtKB-KW"/>
</dbReference>
<dbReference type="GO" id="GO:0016020">
    <property type="term" value="C:membrane"/>
    <property type="evidence" value="ECO:0007669"/>
    <property type="project" value="InterPro"/>
</dbReference>
<dbReference type="GO" id="GO:0140359">
    <property type="term" value="F:ABC-type transporter activity"/>
    <property type="evidence" value="ECO:0007669"/>
    <property type="project" value="InterPro"/>
</dbReference>
<keyword evidence="1" id="KW-0813">Transport</keyword>
<keyword evidence="4" id="KW-0067">ATP-binding</keyword>
<name>A0A6J5U884_PRUAR</name>
<dbReference type="GO" id="GO:0016887">
    <property type="term" value="F:ATP hydrolysis activity"/>
    <property type="evidence" value="ECO:0007669"/>
    <property type="project" value="InterPro"/>
</dbReference>
<dbReference type="EMBL" id="CAEKDK010000003">
    <property type="protein sequence ID" value="CAB4272423.1"/>
    <property type="molecule type" value="Genomic_DNA"/>
</dbReference>
<keyword evidence="2 7" id="KW-0812">Transmembrane</keyword>
<proteinExistence type="predicted"/>
<evidence type="ECO:0000256" key="7">
    <source>
        <dbReference type="SAM" id="Phobius"/>
    </source>
</evidence>
<dbReference type="PROSITE" id="PS50929">
    <property type="entry name" value="ABC_TM1F"/>
    <property type="match status" value="1"/>
</dbReference>
<evidence type="ECO:0000313" key="10">
    <source>
        <dbReference type="Proteomes" id="UP000507222"/>
    </source>
</evidence>
<evidence type="ECO:0000256" key="5">
    <source>
        <dbReference type="ARBA" id="ARBA00022989"/>
    </source>
</evidence>
<dbReference type="FunFam" id="3.40.50.300:FF:003838">
    <property type="entry name" value="ATP-dependent bile acid permease, putative"/>
    <property type="match status" value="1"/>
</dbReference>
<gene>
    <name evidence="9" type="ORF">CURHAP_LOCUS19012</name>
</gene>
<organism evidence="9 10">
    <name type="scientific">Prunus armeniaca</name>
    <name type="common">Apricot</name>
    <name type="synonym">Armeniaca vulgaris</name>
    <dbReference type="NCBI Taxonomy" id="36596"/>
    <lineage>
        <taxon>Eukaryota</taxon>
        <taxon>Viridiplantae</taxon>
        <taxon>Streptophyta</taxon>
        <taxon>Embryophyta</taxon>
        <taxon>Tracheophyta</taxon>
        <taxon>Spermatophyta</taxon>
        <taxon>Magnoliopsida</taxon>
        <taxon>eudicotyledons</taxon>
        <taxon>Gunneridae</taxon>
        <taxon>Pentapetalae</taxon>
        <taxon>rosids</taxon>
        <taxon>fabids</taxon>
        <taxon>Rosales</taxon>
        <taxon>Rosaceae</taxon>
        <taxon>Amygdaloideae</taxon>
        <taxon>Amygdaleae</taxon>
        <taxon>Prunus</taxon>
    </lineage>
</organism>
<evidence type="ECO:0000256" key="4">
    <source>
        <dbReference type="ARBA" id="ARBA00022840"/>
    </source>
</evidence>
<dbReference type="Pfam" id="PF00005">
    <property type="entry name" value="ABC_tran"/>
    <property type="match status" value="2"/>
</dbReference>
<dbReference type="Gene3D" id="1.20.1560.10">
    <property type="entry name" value="ABC transporter type 1, transmembrane domain"/>
    <property type="match status" value="1"/>
</dbReference>
<evidence type="ECO:0000259" key="8">
    <source>
        <dbReference type="PROSITE" id="PS50929"/>
    </source>
</evidence>